<comment type="caution">
    <text evidence="1">The sequence shown here is derived from an EMBL/GenBank/DDBJ whole genome shotgun (WGS) entry which is preliminary data.</text>
</comment>
<proteinExistence type="predicted"/>
<dbReference type="Pfam" id="PF09674">
    <property type="entry name" value="DUF2400"/>
    <property type="match status" value="1"/>
</dbReference>
<evidence type="ECO:0000313" key="1">
    <source>
        <dbReference type="EMBL" id="RJP60578.1"/>
    </source>
</evidence>
<dbReference type="AlphaFoldDB" id="A0A3A4RE00"/>
<sequence>MKINTAVLDNLYTELNRRKYVHPDPLEVLYEYPDVRDMEIAGLIAACLAYGRVTQILISVRKVLGMLGSSPYSFLLETDTRTIAHMARGFKHRFTTDGELFSFLSGIKNILHQYGSLEHCFLSYYTESDDTILPALTGFVRSIRGDGGRYNSLLPDPSLNSACKRLMLYLRWMARHDAVDPGGWHIPAGKLIIPLDVHMHRISTLLGLTARKQADMRTALEITGAFKSVNTNDPVKYDFALTRLGIRQDTDLKSFIEKYGKAA</sequence>
<accession>A0A3A4RE00</accession>
<dbReference type="NCBIfam" id="TIGR02757">
    <property type="entry name" value="TIGR02757 family protein"/>
    <property type="match status" value="1"/>
</dbReference>
<protein>
    <submittedName>
        <fullName evidence="1">TIGR02757 family protein</fullName>
    </submittedName>
</protein>
<dbReference type="Proteomes" id="UP000266426">
    <property type="component" value="Unassembled WGS sequence"/>
</dbReference>
<gene>
    <name evidence="1" type="ORF">C4541_03715</name>
</gene>
<dbReference type="InterPro" id="IPR014127">
    <property type="entry name" value="CHP02757"/>
</dbReference>
<name>A0A3A4RE00_9BACT</name>
<organism evidence="1 2">
    <name type="scientific">Candidatus Auribacter fodinae</name>
    <dbReference type="NCBI Taxonomy" id="2093366"/>
    <lineage>
        <taxon>Bacteria</taxon>
        <taxon>Pseudomonadati</taxon>
        <taxon>Candidatus Auribacterota</taxon>
        <taxon>Candidatus Auribacteria</taxon>
        <taxon>Candidatus Auribacterales</taxon>
        <taxon>Candidatus Auribacteraceae</taxon>
        <taxon>Candidatus Auribacter</taxon>
    </lineage>
</organism>
<evidence type="ECO:0000313" key="2">
    <source>
        <dbReference type="Proteomes" id="UP000266426"/>
    </source>
</evidence>
<reference evidence="1 2" key="1">
    <citation type="journal article" date="2017" name="ISME J.">
        <title>Energy and carbon metabolisms in a deep terrestrial subsurface fluid microbial community.</title>
        <authorList>
            <person name="Momper L."/>
            <person name="Jungbluth S.P."/>
            <person name="Lee M.D."/>
            <person name="Amend J.P."/>
        </authorList>
    </citation>
    <scope>NUCLEOTIDE SEQUENCE [LARGE SCALE GENOMIC DNA]</scope>
    <source>
        <strain evidence="1">SURF_26</strain>
    </source>
</reference>
<dbReference type="EMBL" id="QZJZ01000026">
    <property type="protein sequence ID" value="RJP60578.1"/>
    <property type="molecule type" value="Genomic_DNA"/>
</dbReference>